<evidence type="ECO:0000256" key="2">
    <source>
        <dbReference type="SAM" id="MobiDB-lite"/>
    </source>
</evidence>
<protein>
    <submittedName>
        <fullName evidence="4">SpoIIE family protein phosphatase</fullName>
    </submittedName>
</protein>
<feature type="region of interest" description="Disordered" evidence="2">
    <location>
        <begin position="1"/>
        <end position="47"/>
    </location>
</feature>
<feature type="compositionally biased region" description="Basic and acidic residues" evidence="2">
    <location>
        <begin position="1"/>
        <end position="27"/>
    </location>
</feature>
<dbReference type="InterPro" id="IPR036457">
    <property type="entry name" value="PPM-type-like_dom_sf"/>
</dbReference>
<dbReference type="InterPro" id="IPR035965">
    <property type="entry name" value="PAS-like_dom_sf"/>
</dbReference>
<organism evidence="4 5">
    <name type="scientific">Streptomyces physcomitrii</name>
    <dbReference type="NCBI Taxonomy" id="2724184"/>
    <lineage>
        <taxon>Bacteria</taxon>
        <taxon>Bacillati</taxon>
        <taxon>Actinomycetota</taxon>
        <taxon>Actinomycetes</taxon>
        <taxon>Kitasatosporales</taxon>
        <taxon>Streptomycetaceae</taxon>
        <taxon>Streptomyces</taxon>
    </lineage>
</organism>
<dbReference type="NCBIfam" id="TIGR00229">
    <property type="entry name" value="sensory_box"/>
    <property type="match status" value="1"/>
</dbReference>
<gene>
    <name evidence="4" type="ORF">HFV08_20675</name>
</gene>
<dbReference type="PROSITE" id="PS50112">
    <property type="entry name" value="PAS"/>
    <property type="match status" value="1"/>
</dbReference>
<dbReference type="Pfam" id="PF00989">
    <property type="entry name" value="PAS"/>
    <property type="match status" value="1"/>
</dbReference>
<dbReference type="Pfam" id="PF07228">
    <property type="entry name" value="SpoIIE"/>
    <property type="match status" value="1"/>
</dbReference>
<dbReference type="SMART" id="SM00065">
    <property type="entry name" value="GAF"/>
    <property type="match status" value="1"/>
</dbReference>
<evidence type="ECO:0000313" key="4">
    <source>
        <dbReference type="EMBL" id="NKI43615.1"/>
    </source>
</evidence>
<dbReference type="InterPro" id="IPR013767">
    <property type="entry name" value="PAS_fold"/>
</dbReference>
<dbReference type="PANTHER" id="PTHR43156:SF2">
    <property type="entry name" value="STAGE II SPORULATION PROTEIN E"/>
    <property type="match status" value="1"/>
</dbReference>
<accession>A0ABX1H8H7</accession>
<dbReference type="InterPro" id="IPR052016">
    <property type="entry name" value="Bact_Sigma-Reg"/>
</dbReference>
<sequence length="605" mass="64152">MAERARAGEPGDLGARTREEREERQKGAADVAGDGGPASSPKADPGLLGKLLDTLETGVFVQDGAGTITAVSPRAEELLGRGAAELIGRDAHDHLHRTENGAPLQRSACRLTQAFLSGQTLLSGTEWFARGDGGVIAVTCLMAPFADPREPGGAVLFFEAPDLTAEGAGSSSSDVADRLALVAESTTVLTSSLDTDKALRALVGLIVPRLADWAVVDLIGEEGEVRRVAVVRYWDGEYVNMEEFLGPLPAASETSRMPLSQALRGGAAVLVRAEDYAVPPDSPLTEIQQDFFRSTGMHSAVIAPLRAMGGTGGRIIGALTVGRADQKRPFGATDLALVDDIARRAGLAVDNAQLYEGQRRVAENMQRHLLPPMPKILGMEVCARYEPAPHASKVGGDWYDAFPLPDGSVAMVIGDVVGHDLAAAAYMSQVRNMLRAFAWGEETSPGAVVSRLDRALGHISDAPMATMVMGRLEGPEGGPWRLRWTNAGHPPPLVVRHDGRTDFLQGGEGMLLGTDLPSTRTDAVTALSPHSTVVLYTDGLVETRSSSLQDGLTRLSAHASWLARRPLGEFCDRLIELTRPVDNHDDIALIALRPVPGAGPESRAG</sequence>
<dbReference type="InterPro" id="IPR000014">
    <property type="entry name" value="PAS"/>
</dbReference>
<dbReference type="CDD" id="cd00130">
    <property type="entry name" value="PAS"/>
    <property type="match status" value="1"/>
</dbReference>
<dbReference type="InterPro" id="IPR003018">
    <property type="entry name" value="GAF"/>
</dbReference>
<dbReference type="Gene3D" id="3.60.40.10">
    <property type="entry name" value="PPM-type phosphatase domain"/>
    <property type="match status" value="1"/>
</dbReference>
<evidence type="ECO:0000256" key="1">
    <source>
        <dbReference type="ARBA" id="ARBA00022801"/>
    </source>
</evidence>
<proteinExistence type="predicted"/>
<dbReference type="Pfam" id="PF01590">
    <property type="entry name" value="GAF"/>
    <property type="match status" value="1"/>
</dbReference>
<dbReference type="SUPFAM" id="SSF55781">
    <property type="entry name" value="GAF domain-like"/>
    <property type="match status" value="1"/>
</dbReference>
<keyword evidence="5" id="KW-1185">Reference proteome</keyword>
<dbReference type="InterPro" id="IPR029016">
    <property type="entry name" value="GAF-like_dom_sf"/>
</dbReference>
<dbReference type="EMBL" id="JAAWWP010000012">
    <property type="protein sequence ID" value="NKI43615.1"/>
    <property type="molecule type" value="Genomic_DNA"/>
</dbReference>
<dbReference type="SUPFAM" id="SSF81606">
    <property type="entry name" value="PP2C-like"/>
    <property type="match status" value="1"/>
</dbReference>
<dbReference type="SUPFAM" id="SSF55785">
    <property type="entry name" value="PYP-like sensor domain (PAS domain)"/>
    <property type="match status" value="1"/>
</dbReference>
<keyword evidence="1" id="KW-0378">Hydrolase</keyword>
<dbReference type="Gene3D" id="3.30.450.40">
    <property type="match status" value="1"/>
</dbReference>
<comment type="caution">
    <text evidence="4">The sequence shown here is derived from an EMBL/GenBank/DDBJ whole genome shotgun (WGS) entry which is preliminary data.</text>
</comment>
<reference evidence="4 5" key="1">
    <citation type="submission" date="2020-04" db="EMBL/GenBank/DDBJ databases">
        <title>Phylogenetic Diversity and Antibacterial Activity against Ralstonia solanacearum of Endophytic Actinomycete Isolated from Moss.</title>
        <authorList>
            <person name="Zhuang X."/>
        </authorList>
    </citation>
    <scope>NUCLEOTIDE SEQUENCE [LARGE SCALE GENOMIC DNA]</scope>
    <source>
        <strain evidence="4 5">LD120</strain>
    </source>
</reference>
<dbReference type="SMART" id="SM00331">
    <property type="entry name" value="PP2C_SIG"/>
    <property type="match status" value="1"/>
</dbReference>
<evidence type="ECO:0000313" key="5">
    <source>
        <dbReference type="Proteomes" id="UP000772196"/>
    </source>
</evidence>
<dbReference type="Gene3D" id="3.30.450.20">
    <property type="entry name" value="PAS domain"/>
    <property type="match status" value="1"/>
</dbReference>
<dbReference type="Proteomes" id="UP000772196">
    <property type="component" value="Unassembled WGS sequence"/>
</dbReference>
<evidence type="ECO:0000259" key="3">
    <source>
        <dbReference type="PROSITE" id="PS50112"/>
    </source>
</evidence>
<feature type="domain" description="PAS" evidence="3">
    <location>
        <begin position="44"/>
        <end position="96"/>
    </location>
</feature>
<dbReference type="PANTHER" id="PTHR43156">
    <property type="entry name" value="STAGE II SPORULATION PROTEIN E-RELATED"/>
    <property type="match status" value="1"/>
</dbReference>
<dbReference type="SMART" id="SM00091">
    <property type="entry name" value="PAS"/>
    <property type="match status" value="1"/>
</dbReference>
<name>A0ABX1H8H7_9ACTN</name>
<dbReference type="InterPro" id="IPR001932">
    <property type="entry name" value="PPM-type_phosphatase-like_dom"/>
</dbReference>